<dbReference type="Pfam" id="PF17197">
    <property type="entry name" value="DUF5134"/>
    <property type="match status" value="1"/>
</dbReference>
<accession>A0ABP5VGN7</accession>
<keyword evidence="1" id="KW-1133">Transmembrane helix</keyword>
<proteinExistence type="predicted"/>
<feature type="transmembrane region" description="Helical" evidence="1">
    <location>
        <begin position="114"/>
        <end position="132"/>
    </location>
</feature>
<dbReference type="EMBL" id="BAAATJ010000014">
    <property type="protein sequence ID" value="GAA2402689.1"/>
    <property type="molecule type" value="Genomic_DNA"/>
</dbReference>
<keyword evidence="1" id="KW-0472">Membrane</keyword>
<keyword evidence="3" id="KW-1185">Reference proteome</keyword>
<dbReference type="InterPro" id="IPR033458">
    <property type="entry name" value="DUF5134"/>
</dbReference>
<organism evidence="2 3">
    <name type="scientific">Streptomyces glaucosporus</name>
    <dbReference type="NCBI Taxonomy" id="284044"/>
    <lineage>
        <taxon>Bacteria</taxon>
        <taxon>Bacillati</taxon>
        <taxon>Actinomycetota</taxon>
        <taxon>Actinomycetes</taxon>
        <taxon>Kitasatosporales</taxon>
        <taxon>Streptomycetaceae</taxon>
        <taxon>Streptomyces</taxon>
    </lineage>
</organism>
<name>A0ABP5VGN7_9ACTN</name>
<comment type="caution">
    <text evidence="2">The sequence shown here is derived from an EMBL/GenBank/DDBJ whole genome shotgun (WGS) entry which is preliminary data.</text>
</comment>
<evidence type="ECO:0000313" key="3">
    <source>
        <dbReference type="Proteomes" id="UP001500058"/>
    </source>
</evidence>
<sequence length="185" mass="18454">MVGWLLVVLCGGVGAYCLLHMRGGTPGQRRTAAGEALMGFGMAVMALPASAAEPLPPRVFAAVFGAAAVRELVLARHAPAHHLHHAVGALAMVHMALAMAAGSGHPGGHHAAPAWTPALTGVLLAYFACYVLRTGVRLVPSGAGGPAPGGGSAEGAAAGVLRLPEVAVACRLSMGLGMFAMLLTT</sequence>
<keyword evidence="1" id="KW-0812">Transmembrane</keyword>
<evidence type="ECO:0000256" key="1">
    <source>
        <dbReference type="SAM" id="Phobius"/>
    </source>
</evidence>
<reference evidence="3" key="1">
    <citation type="journal article" date="2019" name="Int. J. Syst. Evol. Microbiol.">
        <title>The Global Catalogue of Microorganisms (GCM) 10K type strain sequencing project: providing services to taxonomists for standard genome sequencing and annotation.</title>
        <authorList>
            <consortium name="The Broad Institute Genomics Platform"/>
            <consortium name="The Broad Institute Genome Sequencing Center for Infectious Disease"/>
            <person name="Wu L."/>
            <person name="Ma J."/>
        </authorList>
    </citation>
    <scope>NUCLEOTIDE SEQUENCE [LARGE SCALE GENOMIC DNA]</scope>
    <source>
        <strain evidence="3">JCM 6921</strain>
    </source>
</reference>
<feature type="transmembrane region" description="Helical" evidence="1">
    <location>
        <begin position="85"/>
        <end position="102"/>
    </location>
</feature>
<protein>
    <submittedName>
        <fullName evidence="2">DUF5134 domain-containing protein</fullName>
    </submittedName>
</protein>
<dbReference type="Proteomes" id="UP001500058">
    <property type="component" value="Unassembled WGS sequence"/>
</dbReference>
<evidence type="ECO:0000313" key="2">
    <source>
        <dbReference type="EMBL" id="GAA2402689.1"/>
    </source>
</evidence>
<gene>
    <name evidence="2" type="ORF">GCM10010420_32280</name>
</gene>